<dbReference type="PROSITE" id="PS51352">
    <property type="entry name" value="THIOREDOXIN_2"/>
    <property type="match status" value="1"/>
</dbReference>
<evidence type="ECO:0000259" key="13">
    <source>
        <dbReference type="PROSITE" id="PS51352"/>
    </source>
</evidence>
<evidence type="ECO:0000256" key="1">
    <source>
        <dbReference type="ARBA" id="ARBA00003330"/>
    </source>
</evidence>
<comment type="subunit">
    <text evidence="2">Monomer.</text>
</comment>
<keyword evidence="6" id="KW-0560">Oxidoreductase</keyword>
<dbReference type="GO" id="GO:0045454">
    <property type="term" value="P:cell redox homeostasis"/>
    <property type="evidence" value="ECO:0007669"/>
    <property type="project" value="TreeGrafter"/>
</dbReference>
<dbReference type="InterPro" id="IPR013766">
    <property type="entry name" value="Thioredoxin_domain"/>
</dbReference>
<keyword evidence="7" id="KW-1015">Disulfide bond</keyword>
<evidence type="ECO:0000256" key="7">
    <source>
        <dbReference type="ARBA" id="ARBA00023157"/>
    </source>
</evidence>
<dbReference type="InterPro" id="IPR036249">
    <property type="entry name" value="Thioredoxin-like_sf"/>
</dbReference>
<evidence type="ECO:0000256" key="3">
    <source>
        <dbReference type="ARBA" id="ARBA00013017"/>
    </source>
</evidence>
<name>A0A1T0CEI3_9GAMM</name>
<dbReference type="EMBL" id="MUYT01000007">
    <property type="protein sequence ID" value="OOS20758.1"/>
    <property type="molecule type" value="Genomic_DNA"/>
</dbReference>
<comment type="function">
    <text evidence="1">Thiol-specific peroxidase that catalyzes the reduction of hydrogen peroxide and organic hydroperoxides to water and alcohols, respectively. Plays a role in cell protection against oxidative stress by detoxifying peroxides and as sensor of hydrogen peroxide-mediated signaling events.</text>
</comment>
<evidence type="ECO:0000256" key="8">
    <source>
        <dbReference type="ARBA" id="ARBA00023284"/>
    </source>
</evidence>
<dbReference type="Proteomes" id="UP000191094">
    <property type="component" value="Unassembled WGS sequence"/>
</dbReference>
<dbReference type="AlphaFoldDB" id="A0A1T0CEI3"/>
<dbReference type="PANTHER" id="PTHR42801">
    <property type="entry name" value="THIOREDOXIN-DEPENDENT PEROXIDE REDUCTASE"/>
    <property type="match status" value="1"/>
</dbReference>
<evidence type="ECO:0000256" key="2">
    <source>
        <dbReference type="ARBA" id="ARBA00011245"/>
    </source>
</evidence>
<keyword evidence="8" id="KW-0676">Redox-active center</keyword>
<dbReference type="GO" id="GO:0008379">
    <property type="term" value="F:thioredoxin peroxidase activity"/>
    <property type="evidence" value="ECO:0007669"/>
    <property type="project" value="TreeGrafter"/>
</dbReference>
<dbReference type="FunFam" id="3.40.30.10:FF:000007">
    <property type="entry name" value="Thioredoxin-dependent thiol peroxidase"/>
    <property type="match status" value="1"/>
</dbReference>
<dbReference type="Pfam" id="PF00578">
    <property type="entry name" value="AhpC-TSA"/>
    <property type="match status" value="1"/>
</dbReference>
<evidence type="ECO:0000256" key="9">
    <source>
        <dbReference type="ARBA" id="ARBA00032824"/>
    </source>
</evidence>
<dbReference type="Gene3D" id="3.40.30.10">
    <property type="entry name" value="Glutaredoxin"/>
    <property type="match status" value="1"/>
</dbReference>
<protein>
    <recommendedName>
        <fullName evidence="3">thioredoxin-dependent peroxiredoxin</fullName>
        <ecNumber evidence="3">1.11.1.24</ecNumber>
    </recommendedName>
    <alternativeName>
        <fullName evidence="9">Thioredoxin peroxidase</fullName>
    </alternativeName>
    <alternativeName>
        <fullName evidence="11">Thioredoxin-dependent peroxiredoxin Bcp</fullName>
    </alternativeName>
</protein>
<keyword evidence="4" id="KW-0575">Peroxidase</keyword>
<gene>
    <name evidence="14" type="ORF">B0682_06485</name>
</gene>
<reference evidence="14 15" key="1">
    <citation type="submission" date="2017-02" db="EMBL/GenBank/DDBJ databases">
        <title>Draft genome sequence of Moraxella lincolnii CCUG 9405T type strain.</title>
        <authorList>
            <person name="Salva-Serra F."/>
            <person name="Engstrom-Jakobsson H."/>
            <person name="Thorell K."/>
            <person name="Jaen-Luchoro D."/>
            <person name="Gonzales-Siles L."/>
            <person name="Karlsson R."/>
            <person name="Yazdan S."/>
            <person name="Boulund F."/>
            <person name="Johnning A."/>
            <person name="Engstrand L."/>
            <person name="Kristiansson E."/>
            <person name="Moore E."/>
        </authorList>
    </citation>
    <scope>NUCLEOTIDE SEQUENCE [LARGE SCALE GENOMIC DNA]</scope>
    <source>
        <strain evidence="14 15">CCUG 9405</strain>
    </source>
</reference>
<feature type="domain" description="Thioredoxin" evidence="13">
    <location>
        <begin position="5"/>
        <end position="168"/>
    </location>
</feature>
<dbReference type="CDD" id="cd03017">
    <property type="entry name" value="PRX_BCP"/>
    <property type="match status" value="1"/>
</dbReference>
<comment type="caution">
    <text evidence="14">The sequence shown here is derived from an EMBL/GenBank/DDBJ whole genome shotgun (WGS) entry which is preliminary data.</text>
</comment>
<dbReference type="EC" id="1.11.1.24" evidence="3"/>
<dbReference type="RefSeq" id="WP_078307539.1">
    <property type="nucleotide sequence ID" value="NZ_CP147511.1"/>
</dbReference>
<evidence type="ECO:0000256" key="5">
    <source>
        <dbReference type="ARBA" id="ARBA00022862"/>
    </source>
</evidence>
<evidence type="ECO:0000313" key="14">
    <source>
        <dbReference type="EMBL" id="OOS20758.1"/>
    </source>
</evidence>
<evidence type="ECO:0000313" key="15">
    <source>
        <dbReference type="Proteomes" id="UP000191094"/>
    </source>
</evidence>
<evidence type="ECO:0000256" key="12">
    <source>
        <dbReference type="ARBA" id="ARBA00049091"/>
    </source>
</evidence>
<evidence type="ECO:0000256" key="6">
    <source>
        <dbReference type="ARBA" id="ARBA00023002"/>
    </source>
</evidence>
<accession>A0A1T0CEI3</accession>
<keyword evidence="5" id="KW-0049">Antioxidant</keyword>
<dbReference type="InterPro" id="IPR050924">
    <property type="entry name" value="Peroxiredoxin_BCP/PrxQ"/>
</dbReference>
<organism evidence="14 15">
    <name type="scientific">Lwoffella lincolnii</name>
    <dbReference type="NCBI Taxonomy" id="90241"/>
    <lineage>
        <taxon>Bacteria</taxon>
        <taxon>Pseudomonadati</taxon>
        <taxon>Pseudomonadota</taxon>
        <taxon>Gammaproteobacteria</taxon>
        <taxon>Moraxellales</taxon>
        <taxon>Moraxellaceae</taxon>
        <taxon>Lwoffella</taxon>
    </lineage>
</organism>
<dbReference type="GO" id="GO:0034599">
    <property type="term" value="P:cellular response to oxidative stress"/>
    <property type="evidence" value="ECO:0007669"/>
    <property type="project" value="TreeGrafter"/>
</dbReference>
<proteinExistence type="inferred from homology"/>
<dbReference type="InterPro" id="IPR000866">
    <property type="entry name" value="AhpC/TSA"/>
</dbReference>
<keyword evidence="15" id="KW-1185">Reference proteome</keyword>
<evidence type="ECO:0000256" key="4">
    <source>
        <dbReference type="ARBA" id="ARBA00022559"/>
    </source>
</evidence>
<dbReference type="PANTHER" id="PTHR42801:SF4">
    <property type="entry name" value="AHPC_TSA FAMILY PROTEIN"/>
    <property type="match status" value="1"/>
</dbReference>
<evidence type="ECO:0000256" key="11">
    <source>
        <dbReference type="ARBA" id="ARBA00042639"/>
    </source>
</evidence>
<sequence>MAKPTSEILPLPDFSVPMVRKFDDNFITDDISLADWSKNSRKGLVLYFYPKDNTPGCSTQATDFTDMQHQFDKLGYDVIGVSCDGIDSHKNFIDKKNLQIALISDEDEKLCQYFDVIREKNTYGKKTIGLVRSTFVYDANGNLTHAQRNLKATGHAERLYKTLAQNKTLAQT</sequence>
<dbReference type="OrthoDB" id="9812811at2"/>
<comment type="catalytic activity">
    <reaction evidence="12">
        <text>a hydroperoxide + [thioredoxin]-dithiol = an alcohol + [thioredoxin]-disulfide + H2O</text>
        <dbReference type="Rhea" id="RHEA:62620"/>
        <dbReference type="Rhea" id="RHEA-COMP:10698"/>
        <dbReference type="Rhea" id="RHEA-COMP:10700"/>
        <dbReference type="ChEBI" id="CHEBI:15377"/>
        <dbReference type="ChEBI" id="CHEBI:29950"/>
        <dbReference type="ChEBI" id="CHEBI:30879"/>
        <dbReference type="ChEBI" id="CHEBI:35924"/>
        <dbReference type="ChEBI" id="CHEBI:50058"/>
        <dbReference type="EC" id="1.11.1.24"/>
    </reaction>
</comment>
<dbReference type="SUPFAM" id="SSF52833">
    <property type="entry name" value="Thioredoxin-like"/>
    <property type="match status" value="1"/>
</dbReference>
<comment type="similarity">
    <text evidence="10">Belongs to the peroxiredoxin family. BCP/PrxQ subfamily.</text>
</comment>
<dbReference type="GO" id="GO:0005737">
    <property type="term" value="C:cytoplasm"/>
    <property type="evidence" value="ECO:0007669"/>
    <property type="project" value="TreeGrafter"/>
</dbReference>
<evidence type="ECO:0000256" key="10">
    <source>
        <dbReference type="ARBA" id="ARBA00038489"/>
    </source>
</evidence>
<dbReference type="STRING" id="90241.B0682_06485"/>